<protein>
    <recommendedName>
        <fullName evidence="2">Peptidase M1 membrane alanine aminopeptidase domain-containing protein</fullName>
    </recommendedName>
</protein>
<dbReference type="InterPro" id="IPR014782">
    <property type="entry name" value="Peptidase_M1_dom"/>
</dbReference>
<dbReference type="RefSeq" id="WP_007621177.1">
    <property type="nucleotide sequence ID" value="NZ_BAEO01000041.1"/>
</dbReference>
<reference evidence="3 4" key="1">
    <citation type="journal article" date="2017" name="Antonie Van Leeuwenhoek">
        <title>Rhizobium rhizosphaerae sp. nov., a novel species isolated from rice rhizosphere.</title>
        <authorList>
            <person name="Zhao J.J."/>
            <person name="Zhang J."/>
            <person name="Zhang R.J."/>
            <person name="Zhang C.W."/>
            <person name="Yin H.Q."/>
            <person name="Zhang X.X."/>
        </authorList>
    </citation>
    <scope>NUCLEOTIDE SEQUENCE [LARGE SCALE GENOMIC DNA]</scope>
    <source>
        <strain evidence="3 4">BSs20135</strain>
    </source>
</reference>
<proteinExistence type="predicted"/>
<keyword evidence="1" id="KW-1133">Transmembrane helix</keyword>
<dbReference type="GO" id="GO:0008270">
    <property type="term" value="F:zinc ion binding"/>
    <property type="evidence" value="ECO:0007669"/>
    <property type="project" value="InterPro"/>
</dbReference>
<dbReference type="eggNOG" id="COG0842">
    <property type="taxonomic scope" value="Bacteria"/>
</dbReference>
<dbReference type="eggNOG" id="COG0308">
    <property type="taxonomic scope" value="Bacteria"/>
</dbReference>
<dbReference type="eggNOG" id="COG1277">
    <property type="taxonomic scope" value="Bacteria"/>
</dbReference>
<feature type="transmembrane region" description="Helical" evidence="1">
    <location>
        <begin position="519"/>
        <end position="538"/>
    </location>
</feature>
<evidence type="ECO:0000313" key="3">
    <source>
        <dbReference type="EMBL" id="GAC19858.1"/>
    </source>
</evidence>
<dbReference type="GO" id="GO:0008237">
    <property type="term" value="F:metallopeptidase activity"/>
    <property type="evidence" value="ECO:0007669"/>
    <property type="project" value="InterPro"/>
</dbReference>
<feature type="transmembrane region" description="Helical" evidence="1">
    <location>
        <begin position="559"/>
        <end position="581"/>
    </location>
</feature>
<feature type="transmembrane region" description="Helical" evidence="1">
    <location>
        <begin position="105"/>
        <end position="125"/>
    </location>
</feature>
<dbReference type="AlphaFoldDB" id="K6YT37"/>
<evidence type="ECO:0000259" key="2">
    <source>
        <dbReference type="Pfam" id="PF01433"/>
    </source>
</evidence>
<dbReference type="SUPFAM" id="SSF55486">
    <property type="entry name" value="Metalloproteases ('zincins'), catalytic domain"/>
    <property type="match status" value="1"/>
</dbReference>
<name>K6YT37_9ALTE</name>
<feature type="transmembrane region" description="Helical" evidence="1">
    <location>
        <begin position="57"/>
        <end position="75"/>
    </location>
</feature>
<dbReference type="InterPro" id="IPR027268">
    <property type="entry name" value="Peptidase_M4/M1_CTD_sf"/>
</dbReference>
<evidence type="ECO:0000256" key="1">
    <source>
        <dbReference type="SAM" id="Phobius"/>
    </source>
</evidence>
<dbReference type="Pfam" id="PF01433">
    <property type="entry name" value="Peptidase_M1"/>
    <property type="match status" value="1"/>
</dbReference>
<organism evidence="3 4">
    <name type="scientific">Paraglaciecola arctica BSs20135</name>
    <dbReference type="NCBI Taxonomy" id="493475"/>
    <lineage>
        <taxon>Bacteria</taxon>
        <taxon>Pseudomonadati</taxon>
        <taxon>Pseudomonadota</taxon>
        <taxon>Gammaproteobacteria</taxon>
        <taxon>Alteromonadales</taxon>
        <taxon>Alteromonadaceae</taxon>
        <taxon>Paraglaciecola</taxon>
    </lineage>
</organism>
<feature type="transmembrane region" description="Helical" evidence="1">
    <location>
        <begin position="397"/>
        <end position="422"/>
    </location>
</feature>
<dbReference type="STRING" id="493475.GARC_2895"/>
<dbReference type="EMBL" id="BAEO01000041">
    <property type="protein sequence ID" value="GAC19858.1"/>
    <property type="molecule type" value="Genomic_DNA"/>
</dbReference>
<dbReference type="Proteomes" id="UP000006327">
    <property type="component" value="Unassembled WGS sequence"/>
</dbReference>
<comment type="caution">
    <text evidence="3">The sequence shown here is derived from an EMBL/GenBank/DDBJ whole genome shotgun (WGS) entry which is preliminary data.</text>
</comment>
<feature type="transmembrane region" description="Helical" evidence="1">
    <location>
        <begin position="145"/>
        <end position="168"/>
    </location>
</feature>
<keyword evidence="1" id="KW-0812">Transmembrane</keyword>
<keyword evidence="4" id="KW-1185">Reference proteome</keyword>
<accession>K6YT37</accession>
<feature type="transmembrane region" description="Helical" evidence="1">
    <location>
        <begin position="354"/>
        <end position="376"/>
    </location>
</feature>
<gene>
    <name evidence="3" type="ORF">GARC_2895</name>
</gene>
<sequence length="1185" mass="135317">MFTKMLAFEWRYFTRQPSFIVTCLVFFLLPFLAITIEQVQIGSGGNVLFNSPFAVTQIMLILSIFSMFMVVNFVANTATRNQTSMMAEIVLTKPIKPLPYNLGRFFGAYLICLVVFAMVPLGSFIGSLMPWVDQERIGPNGLMMYLTPFLIFSASTIFVFAAVFYAAATQFKSAMAVYICAMGLFILYAVAGQVFSEPEQRTIRALLDPFGLRAFGEYSRYWTSFEKNSLVPVLEGMILQNRLLWLGIAAFILLVAGGLFRPLNLASYSFKKKAKKEKIDVIPTTNNIAIKASANNGLAQFISRTKFEIRQVFLSPAFLILLLFSAFQLIANFFEINGMFGTPNWPLTQTLVELIMGSFSLMTIIIITYYTAEVVWRERTVGMGDIVDSMPVHNMTFWLSKLLAVMLVIVSLHVVGMFAAIINQLLAGYENIEISQYLISLLFFGALPWCLLTVLAFFIQALSPNKYIGMLIFVGYFFVSLAFSQIGIEHNMFNFAAGPMLQYSDLNGYGWFIQTQSWYMLYWGALSVVLGIISYGMWQRGPQTSVKQRLRLLSYHLGSTGKSVAAAALVLFLATGGYIHYNTKVLNKFYGQEQVLDIQADYEKEYVEFRDAPMPTIVSVDIAADIFPADRRIEATSKVQVINRTNKPIKRFLVNMPRFSPMTNVEIDGGELGEINKKYNIAWFEFSEPMLPGEQRSGVLSVVREHHGFKNSGEDSTLVKNGTFIDNFSLLPFFGFNESYQITDQHERRKRDLEPVQRAYKLEDSSRYNESFFGKGVEFIDFSATLSTSGEQFAIAPGYLQKEWQQDGRNYYRYEMNAPMVNFFSIMSSKLESKKVEHAGVNIEVYYHQNHHWNVDRMIESSKDSLDYFQKVFSPYQHKQLRIIEFPGYRSFAQSFANTVPYSEKIGFITDLRNPEDIDPVYYVTAHEVAHQWWGHQLNAANVQGSAILSETLSQYSALMVMKKKYGETRLRKFLTYELDRYLRGRSAERIEEMPLLRSENQQYIHYQKGSIVMMALVNKIGEERLNKALQALLNEYQYREDLYPTTLDLVRHLNSVSNEQEQAYIQDLFEQITIYDLRAKEVTKEELEDGRTKVTLTVSAQQFSADGKGQETEQPFAQEVEIVLFSEDPNNFASENKVIYQGLHAIDSGDTVIELIVEETPNFAGIDPFVRFIDRDTGNNIIKL</sequence>
<evidence type="ECO:0000313" key="4">
    <source>
        <dbReference type="Proteomes" id="UP000006327"/>
    </source>
</evidence>
<feature type="transmembrane region" description="Helical" evidence="1">
    <location>
        <begin position="434"/>
        <end position="458"/>
    </location>
</feature>
<keyword evidence="1" id="KW-0472">Membrane</keyword>
<feature type="transmembrane region" description="Helical" evidence="1">
    <location>
        <begin position="312"/>
        <end position="334"/>
    </location>
</feature>
<feature type="transmembrane region" description="Helical" evidence="1">
    <location>
        <begin position="470"/>
        <end position="488"/>
    </location>
</feature>
<feature type="transmembrane region" description="Helical" evidence="1">
    <location>
        <begin position="243"/>
        <end position="263"/>
    </location>
</feature>
<dbReference type="Gene3D" id="1.10.390.10">
    <property type="entry name" value="Neutral Protease Domain 2"/>
    <property type="match status" value="1"/>
</dbReference>
<feature type="domain" description="Peptidase M1 membrane alanine aminopeptidase" evidence="2">
    <location>
        <begin position="860"/>
        <end position="1060"/>
    </location>
</feature>
<feature type="transmembrane region" description="Helical" evidence="1">
    <location>
        <begin position="175"/>
        <end position="195"/>
    </location>
</feature>
<dbReference type="OrthoDB" id="100605at2"/>